<feature type="binding site" evidence="8">
    <location>
        <position position="49"/>
    </location>
    <ligand>
        <name>Mg(2+)</name>
        <dbReference type="ChEBI" id="CHEBI:18420"/>
        <label>1</label>
        <note>catalytic</note>
    </ligand>
</feature>
<dbReference type="PRINTS" id="PR00377">
    <property type="entry name" value="IMPHPHTASES"/>
</dbReference>
<dbReference type="SUPFAM" id="SSF56655">
    <property type="entry name" value="Carbohydrate phosphatase"/>
    <property type="match status" value="1"/>
</dbReference>
<sequence length="246" mass="26722">VIRKAIDEKKNVETKSSDIDLVTETDKKVEELLKAGFSSNFPDHCFIGEESGGGKLTDAPTWIIDPVDGTLNFVHRFPYNAVSIGLAVNKQSVLGVVYNPVLDRMFTGIRGKGAFLNGKRLQVSNVQELSQALVITGCSKYGDMDQLFTNIKTIVDKAHGIRMMGSAALNMCTVAAGEADAFFAYTIHCWDMAAGKIIVEEAGGTCIDSEGGDLDIMSRRVICSSSPALAKTLSRELKHIRCPRDE</sequence>
<dbReference type="Gene3D" id="3.40.190.80">
    <property type="match status" value="1"/>
</dbReference>
<keyword evidence="11" id="KW-1185">Reference proteome</keyword>
<dbReference type="UniPathway" id="UPA00823">
    <property type="reaction ID" value="UER00788"/>
</dbReference>
<keyword evidence="7 8" id="KW-0460">Magnesium</keyword>
<comment type="caution">
    <text evidence="10">The sequence shown here is derived from an EMBL/GenBank/DDBJ whole genome shotgun (WGS) entry which is preliminary data.</text>
</comment>
<evidence type="ECO:0000256" key="6">
    <source>
        <dbReference type="ARBA" id="ARBA00022801"/>
    </source>
</evidence>
<organism evidence="10 11">
    <name type="scientific">Araneus ventricosus</name>
    <name type="common">Orbweaver spider</name>
    <name type="synonym">Epeira ventricosa</name>
    <dbReference type="NCBI Taxonomy" id="182803"/>
    <lineage>
        <taxon>Eukaryota</taxon>
        <taxon>Metazoa</taxon>
        <taxon>Ecdysozoa</taxon>
        <taxon>Arthropoda</taxon>
        <taxon>Chelicerata</taxon>
        <taxon>Arachnida</taxon>
        <taxon>Araneae</taxon>
        <taxon>Araneomorphae</taxon>
        <taxon>Entelegynae</taxon>
        <taxon>Araneoidea</taxon>
        <taxon>Araneidae</taxon>
        <taxon>Araneus</taxon>
    </lineage>
</organism>
<dbReference type="GO" id="GO:0006021">
    <property type="term" value="P:inositol biosynthetic process"/>
    <property type="evidence" value="ECO:0007669"/>
    <property type="project" value="UniProtKB-UniPathway"/>
</dbReference>
<dbReference type="EC" id="3.1.3.25" evidence="9"/>
<dbReference type="PROSITE" id="PS00630">
    <property type="entry name" value="IMP_2"/>
    <property type="match status" value="1"/>
</dbReference>
<dbReference type="InterPro" id="IPR020552">
    <property type="entry name" value="Inositol_monoPase_Li-sen"/>
</dbReference>
<dbReference type="EMBL" id="BGPR01001766">
    <property type="protein sequence ID" value="GBM61432.1"/>
    <property type="molecule type" value="Genomic_DNA"/>
</dbReference>
<name>A0A4Y2H564_ARAVE</name>
<dbReference type="GO" id="GO:0007165">
    <property type="term" value="P:signal transduction"/>
    <property type="evidence" value="ECO:0007669"/>
    <property type="project" value="TreeGrafter"/>
</dbReference>
<feature type="binding site" evidence="8">
    <location>
        <position position="68"/>
    </location>
    <ligand>
        <name>Mg(2+)</name>
        <dbReference type="ChEBI" id="CHEBI:18420"/>
        <label>1</label>
        <note>catalytic</note>
    </ligand>
</feature>
<evidence type="ECO:0000256" key="8">
    <source>
        <dbReference type="PIRSR" id="PIRSR600760-2"/>
    </source>
</evidence>
<evidence type="ECO:0000256" key="7">
    <source>
        <dbReference type="ARBA" id="ARBA00022842"/>
    </source>
</evidence>
<dbReference type="FunFam" id="3.40.190.80:FF:000002">
    <property type="entry name" value="Inositol-1-monophosphatase"/>
    <property type="match status" value="1"/>
</dbReference>
<dbReference type="PROSITE" id="PS00629">
    <property type="entry name" value="IMP_1"/>
    <property type="match status" value="1"/>
</dbReference>
<dbReference type="InterPro" id="IPR020550">
    <property type="entry name" value="Inositol_monophosphatase_CS"/>
</dbReference>
<dbReference type="PANTHER" id="PTHR20854:SF4">
    <property type="entry name" value="INOSITOL-1-MONOPHOSPHATASE-RELATED"/>
    <property type="match status" value="1"/>
</dbReference>
<dbReference type="InterPro" id="IPR020583">
    <property type="entry name" value="Inositol_monoP_metal-BS"/>
</dbReference>
<evidence type="ECO:0000256" key="9">
    <source>
        <dbReference type="RuleBase" id="RU364068"/>
    </source>
</evidence>
<dbReference type="AlphaFoldDB" id="A0A4Y2H564"/>
<reference evidence="10 11" key="1">
    <citation type="journal article" date="2019" name="Sci. Rep.">
        <title>Orb-weaving spider Araneus ventricosus genome elucidates the spidroin gene catalogue.</title>
        <authorList>
            <person name="Kono N."/>
            <person name="Nakamura H."/>
            <person name="Ohtoshi R."/>
            <person name="Moran D.A.P."/>
            <person name="Shinohara A."/>
            <person name="Yoshida Y."/>
            <person name="Fujiwara M."/>
            <person name="Mori M."/>
            <person name="Tomita M."/>
            <person name="Arakawa K."/>
        </authorList>
    </citation>
    <scope>NUCLEOTIDE SEQUENCE [LARGE SCALE GENOMIC DNA]</scope>
</reference>
<comment type="cofactor">
    <cofactor evidence="2 8 9">
        <name>Mg(2+)</name>
        <dbReference type="ChEBI" id="CHEBI:18420"/>
    </cofactor>
</comment>
<evidence type="ECO:0000313" key="11">
    <source>
        <dbReference type="Proteomes" id="UP000499080"/>
    </source>
</evidence>
<comment type="similarity">
    <text evidence="4 9">Belongs to the inositol monophosphatase superfamily.</text>
</comment>
<comment type="pathway">
    <text evidence="3 9">Polyol metabolism; myo-inositol biosynthesis; myo-inositol from D-glucose 6-phosphate: step 2/2.</text>
</comment>
<evidence type="ECO:0000313" key="10">
    <source>
        <dbReference type="EMBL" id="GBM61432.1"/>
    </source>
</evidence>
<evidence type="ECO:0000256" key="3">
    <source>
        <dbReference type="ARBA" id="ARBA00005152"/>
    </source>
</evidence>
<dbReference type="InterPro" id="IPR000760">
    <property type="entry name" value="Inositol_monophosphatase-like"/>
</dbReference>
<evidence type="ECO:0000256" key="1">
    <source>
        <dbReference type="ARBA" id="ARBA00001033"/>
    </source>
</evidence>
<feature type="binding site" evidence="8">
    <location>
        <position position="65"/>
    </location>
    <ligand>
        <name>Mg(2+)</name>
        <dbReference type="ChEBI" id="CHEBI:18420"/>
        <label>1</label>
        <note>catalytic</note>
    </ligand>
</feature>
<dbReference type="GO" id="GO:0046872">
    <property type="term" value="F:metal ion binding"/>
    <property type="evidence" value="ECO:0007669"/>
    <property type="project" value="UniProtKB-KW"/>
</dbReference>
<dbReference type="CDD" id="cd01639">
    <property type="entry name" value="IMPase"/>
    <property type="match status" value="1"/>
</dbReference>
<gene>
    <name evidence="10" type="primary">IMPA1_1</name>
    <name evidence="10" type="ORF">AVEN_70785_1</name>
</gene>
<dbReference type="PANTHER" id="PTHR20854">
    <property type="entry name" value="INOSITOL MONOPHOSPHATASE"/>
    <property type="match status" value="1"/>
</dbReference>
<dbReference type="OrthoDB" id="10254945at2759"/>
<evidence type="ECO:0000256" key="4">
    <source>
        <dbReference type="ARBA" id="ARBA00009759"/>
    </source>
</evidence>
<evidence type="ECO:0000256" key="5">
    <source>
        <dbReference type="ARBA" id="ARBA00022723"/>
    </source>
</evidence>
<feature type="non-terminal residue" evidence="10">
    <location>
        <position position="1"/>
    </location>
</feature>
<protein>
    <recommendedName>
        <fullName evidence="9">Inositol-1-monophosphatase</fullName>
        <ecNumber evidence="9">3.1.3.25</ecNumber>
    </recommendedName>
</protein>
<dbReference type="InterPro" id="IPR033942">
    <property type="entry name" value="IMPase"/>
</dbReference>
<accession>A0A4Y2H564</accession>
<keyword evidence="5 8" id="KW-0479">Metal-binding</keyword>
<dbReference type="GO" id="GO:0046854">
    <property type="term" value="P:phosphatidylinositol phosphate biosynthetic process"/>
    <property type="evidence" value="ECO:0007669"/>
    <property type="project" value="InterPro"/>
</dbReference>
<dbReference type="Proteomes" id="UP000499080">
    <property type="component" value="Unassembled WGS sequence"/>
</dbReference>
<dbReference type="Gene3D" id="3.30.540.10">
    <property type="entry name" value="Fructose-1,6-Bisphosphatase, subunit A, domain 1"/>
    <property type="match status" value="1"/>
</dbReference>
<dbReference type="FunFam" id="3.30.540.10:FF:000004">
    <property type="entry name" value="Inositol-1-monophosphatase"/>
    <property type="match status" value="1"/>
</dbReference>
<keyword evidence="6 9" id="KW-0378">Hydrolase</keyword>
<feature type="binding site" evidence="8">
    <location>
        <position position="191"/>
    </location>
    <ligand>
        <name>Mg(2+)</name>
        <dbReference type="ChEBI" id="CHEBI:18420"/>
        <label>1</label>
        <note>catalytic</note>
    </ligand>
</feature>
<evidence type="ECO:0000256" key="2">
    <source>
        <dbReference type="ARBA" id="ARBA00001946"/>
    </source>
</evidence>
<dbReference type="GO" id="GO:0008934">
    <property type="term" value="F:inositol monophosphate 1-phosphatase activity"/>
    <property type="evidence" value="ECO:0007669"/>
    <property type="project" value="InterPro"/>
</dbReference>
<comment type="catalytic activity">
    <reaction evidence="1 9">
        <text>a myo-inositol phosphate + H2O = myo-inositol + phosphate</text>
        <dbReference type="Rhea" id="RHEA:24056"/>
        <dbReference type="ChEBI" id="CHEBI:15377"/>
        <dbReference type="ChEBI" id="CHEBI:17268"/>
        <dbReference type="ChEBI" id="CHEBI:43474"/>
        <dbReference type="ChEBI" id="CHEBI:84139"/>
        <dbReference type="EC" id="3.1.3.25"/>
    </reaction>
</comment>
<dbReference type="Pfam" id="PF00459">
    <property type="entry name" value="Inositol_P"/>
    <property type="match status" value="1"/>
</dbReference>
<proteinExistence type="inferred from homology"/>
<dbReference type="PRINTS" id="PR00378">
    <property type="entry name" value="LIIMPHPHTASE"/>
</dbReference>